<protein>
    <recommendedName>
        <fullName evidence="1">PH domain-containing protein</fullName>
    </recommendedName>
</protein>
<feature type="domain" description="PH" evidence="1">
    <location>
        <begin position="54"/>
        <end position="160"/>
    </location>
</feature>
<evidence type="ECO:0000313" key="3">
    <source>
        <dbReference type="Proteomes" id="UP000242180"/>
    </source>
</evidence>
<dbReference type="EMBL" id="MCGN01000001">
    <property type="protein sequence ID" value="ORZ03320.1"/>
    <property type="molecule type" value="Genomic_DNA"/>
</dbReference>
<dbReference type="PANTHER" id="PTHR37283">
    <property type="entry name" value="PH DOMAIN-CONTAINING PROTEIN YHR131C"/>
    <property type="match status" value="1"/>
</dbReference>
<sequence>MIGPALVLRIEIGDTTSDHQSSPCWLEDSLQDKVSPPPYEYPLASSPPPPYICTVYKYGHVCFKQEFDRQRHVFPKRQFWKHVYAKLWGTALKIYASPQSNEVLFSFSLQHMEVGMAPETNARRPFVIRFRSPLEGQFLFQVESLQELISWIEHSQAASNISVDLSHRRMPRFVTMIRPNSRSDTTTVTLFVNMNCRATVSLCPR</sequence>
<dbReference type="Gene3D" id="2.30.29.30">
    <property type="entry name" value="Pleckstrin-homology domain (PH domain)/Phosphotyrosine-binding domain (PTB)"/>
    <property type="match status" value="1"/>
</dbReference>
<organism evidence="2 3">
    <name type="scientific">Syncephalastrum racemosum</name>
    <name type="common">Filamentous fungus</name>
    <dbReference type="NCBI Taxonomy" id="13706"/>
    <lineage>
        <taxon>Eukaryota</taxon>
        <taxon>Fungi</taxon>
        <taxon>Fungi incertae sedis</taxon>
        <taxon>Mucoromycota</taxon>
        <taxon>Mucoromycotina</taxon>
        <taxon>Mucoromycetes</taxon>
        <taxon>Mucorales</taxon>
        <taxon>Syncephalastraceae</taxon>
        <taxon>Syncephalastrum</taxon>
    </lineage>
</organism>
<dbReference type="InterPro" id="IPR011993">
    <property type="entry name" value="PH-like_dom_sf"/>
</dbReference>
<dbReference type="PANTHER" id="PTHR37283:SF1">
    <property type="entry name" value="PH DOMAIN-CONTAINING PROTEIN YHR131C"/>
    <property type="match status" value="1"/>
</dbReference>
<dbReference type="InterPro" id="IPR001849">
    <property type="entry name" value="PH_domain"/>
</dbReference>
<dbReference type="OrthoDB" id="5865767at2759"/>
<name>A0A1X2HUR0_SYNRA</name>
<accession>A0A1X2HUR0</accession>
<dbReference type="SMART" id="SM00233">
    <property type="entry name" value="PH"/>
    <property type="match status" value="1"/>
</dbReference>
<evidence type="ECO:0000313" key="2">
    <source>
        <dbReference type="EMBL" id="ORZ03320.1"/>
    </source>
</evidence>
<dbReference type="PROSITE" id="PS50003">
    <property type="entry name" value="PH_DOMAIN"/>
    <property type="match status" value="1"/>
</dbReference>
<evidence type="ECO:0000259" key="1">
    <source>
        <dbReference type="PROSITE" id="PS50003"/>
    </source>
</evidence>
<gene>
    <name evidence="2" type="ORF">BCR43DRAFT_501211</name>
</gene>
<reference evidence="2 3" key="1">
    <citation type="submission" date="2016-07" db="EMBL/GenBank/DDBJ databases">
        <title>Pervasive Adenine N6-methylation of Active Genes in Fungi.</title>
        <authorList>
            <consortium name="DOE Joint Genome Institute"/>
            <person name="Mondo S.J."/>
            <person name="Dannebaum R.O."/>
            <person name="Kuo R.C."/>
            <person name="Labutti K."/>
            <person name="Haridas S."/>
            <person name="Kuo A."/>
            <person name="Salamov A."/>
            <person name="Ahrendt S.R."/>
            <person name="Lipzen A."/>
            <person name="Sullivan W."/>
            <person name="Andreopoulos W.B."/>
            <person name="Clum A."/>
            <person name="Lindquist E."/>
            <person name="Daum C."/>
            <person name="Ramamoorthy G.K."/>
            <person name="Gryganskyi A."/>
            <person name="Culley D."/>
            <person name="Magnuson J.K."/>
            <person name="James T.Y."/>
            <person name="O'Malley M.A."/>
            <person name="Stajich J.E."/>
            <person name="Spatafora J.W."/>
            <person name="Visel A."/>
            <person name="Grigoriev I.V."/>
        </authorList>
    </citation>
    <scope>NUCLEOTIDE SEQUENCE [LARGE SCALE GENOMIC DNA]</scope>
    <source>
        <strain evidence="2 3">NRRL 2496</strain>
    </source>
</reference>
<dbReference type="AlphaFoldDB" id="A0A1X2HUR0"/>
<dbReference type="OMA" id="DIDRRHM"/>
<dbReference type="SUPFAM" id="SSF50729">
    <property type="entry name" value="PH domain-like"/>
    <property type="match status" value="1"/>
</dbReference>
<comment type="caution">
    <text evidence="2">The sequence shown here is derived from an EMBL/GenBank/DDBJ whole genome shotgun (WGS) entry which is preliminary data.</text>
</comment>
<dbReference type="Pfam" id="PF00169">
    <property type="entry name" value="PH"/>
    <property type="match status" value="1"/>
</dbReference>
<dbReference type="Proteomes" id="UP000242180">
    <property type="component" value="Unassembled WGS sequence"/>
</dbReference>
<dbReference type="STRING" id="13706.A0A1X2HUR0"/>
<keyword evidence="3" id="KW-1185">Reference proteome</keyword>
<proteinExistence type="predicted"/>
<dbReference type="InParanoid" id="A0A1X2HUR0"/>